<dbReference type="InterPro" id="IPR004919">
    <property type="entry name" value="GmrSD_N"/>
</dbReference>
<accession>A0AAI8C652</accession>
<dbReference type="Pfam" id="PF03235">
    <property type="entry name" value="GmrSD_N"/>
    <property type="match status" value="1"/>
</dbReference>
<dbReference type="PANTHER" id="PTHR35149">
    <property type="entry name" value="SLL5132 PROTEIN"/>
    <property type="match status" value="1"/>
</dbReference>
<evidence type="ECO:0000259" key="1">
    <source>
        <dbReference type="Pfam" id="PF03235"/>
    </source>
</evidence>
<dbReference type="KEGG" id="mod:AS202_10965"/>
<evidence type="ECO:0000313" key="2">
    <source>
        <dbReference type="EMBL" id="ALU26635.1"/>
    </source>
</evidence>
<evidence type="ECO:0000313" key="3">
    <source>
        <dbReference type="Proteomes" id="UP000069030"/>
    </source>
</evidence>
<dbReference type="PANTHER" id="PTHR35149:SF2">
    <property type="entry name" value="DUF262 DOMAIN-CONTAINING PROTEIN"/>
    <property type="match status" value="1"/>
</dbReference>
<name>A0AAI8C652_9FLAO</name>
<dbReference type="AlphaFoldDB" id="A0AAI8C652"/>
<organism evidence="2 3">
    <name type="scientific">Myroides odoratimimus</name>
    <dbReference type="NCBI Taxonomy" id="76832"/>
    <lineage>
        <taxon>Bacteria</taxon>
        <taxon>Pseudomonadati</taxon>
        <taxon>Bacteroidota</taxon>
        <taxon>Flavobacteriia</taxon>
        <taxon>Flavobacteriales</taxon>
        <taxon>Flavobacteriaceae</taxon>
        <taxon>Myroides</taxon>
    </lineage>
</organism>
<dbReference type="EMBL" id="CP013690">
    <property type="protein sequence ID" value="ALU26635.1"/>
    <property type="molecule type" value="Genomic_DNA"/>
</dbReference>
<dbReference type="Proteomes" id="UP000069030">
    <property type="component" value="Chromosome"/>
</dbReference>
<reference evidence="2 3" key="1">
    <citation type="journal article" date="2016" name="J. Zhejiang Univ. Sci. B">
        <title>Antibiotic resistance mechanisms of Myroides sp.</title>
        <authorList>
            <person name="Hu S."/>
            <person name="Yuan S."/>
            <person name="Qu H."/>
            <person name="Jiang T."/>
            <person name="Zhou Y."/>
            <person name="Wang M."/>
            <person name="Ming D."/>
        </authorList>
    </citation>
    <scope>NUCLEOTIDE SEQUENCE [LARGE SCALE GENOMIC DNA]</scope>
    <source>
        <strain evidence="2 3">PR63039</strain>
    </source>
</reference>
<dbReference type="RefSeq" id="WP_058699411.1">
    <property type="nucleotide sequence ID" value="NZ_CP013690.1"/>
</dbReference>
<proteinExistence type="predicted"/>
<protein>
    <recommendedName>
        <fullName evidence="1">GmrSD restriction endonucleases N-terminal domain-containing protein</fullName>
    </recommendedName>
</protein>
<feature type="domain" description="GmrSD restriction endonucleases N-terminal" evidence="1">
    <location>
        <begin position="14"/>
        <end position="228"/>
    </location>
</feature>
<gene>
    <name evidence="2" type="ORF">AS202_10965</name>
</gene>
<sequence>MKENICIKPIYKLLEENFYIPRYQRGYRWGKQEITELLDDIKDYCELISDRENKVSKFYCLQPVVVKEKQWKKGEGTVKGWEVIDGQQRLTTLFLILNYLEPTRKDNPFKHILDKERVYSLNFETRDDSEEFFQQKKFKDGINHDNVDYFHISNAYDIIGKWFNENGSKYEILNALLKEEYNVSVIWYEAIDEITDTDSEKSSIELFTRLNEGKIALTDAELIKALLLQSDLYKEEDIKYVKQRLFEIANEWDTIEAHLQDEEMWLFINDVGVNSSSRIDFIFSLLADEWNEYGNEKLVSYVYENGMRVKPKHFEFIVFDKFLADLRLSNPDGDILFAVEFIWKKVKHIFNILFNWFNDHTLYHYIGYLFATERNKNKLLLELISTNEDKDVFLEKLKKRIGEKLKITKKDKETGLIKNLEQLAYGSDNSEIINILLFFNVETIINHKKENARFPFHLYKEEKITSIEHIHPQNPEEINTDDDRALDWIESHIQSLLVMKNSATVDNNQTLKIDELLTHLDDLRQNYEKEAFSQLYSQVVDFYNIITDFKESQVHTLYNLALVDMDTNSKLNNSFFDIKRNLLRKNDLKRYIPICTERAFGKYYTSNPKELIFWSNEDRKSYFAAIEAVYNSFVK</sequence>